<name>L9YRD1_9EURY</name>
<dbReference type="InterPro" id="IPR036390">
    <property type="entry name" value="WH_DNA-bd_sf"/>
</dbReference>
<feature type="domain" description="HVO-A0261-like N-terminal" evidence="2">
    <location>
        <begin position="3"/>
        <end position="66"/>
    </location>
</feature>
<evidence type="ECO:0000313" key="4">
    <source>
        <dbReference type="Proteomes" id="UP000011618"/>
    </source>
</evidence>
<dbReference type="Proteomes" id="UP000011618">
    <property type="component" value="Unassembled WGS sequence"/>
</dbReference>
<dbReference type="InterPro" id="IPR013561">
    <property type="entry name" value="FilR1_middle_dom"/>
</dbReference>
<dbReference type="InterPro" id="IPR057527">
    <property type="entry name" value="HVO_A0261-like_N"/>
</dbReference>
<organism evidence="3 4">
    <name type="scientific">Natrinema pallidum DSM 3751</name>
    <dbReference type="NCBI Taxonomy" id="1227495"/>
    <lineage>
        <taxon>Archaea</taxon>
        <taxon>Methanobacteriati</taxon>
        <taxon>Methanobacteriota</taxon>
        <taxon>Stenosarchaea group</taxon>
        <taxon>Halobacteria</taxon>
        <taxon>Halobacteriales</taxon>
        <taxon>Natrialbaceae</taxon>
        <taxon>Natrinema</taxon>
    </lineage>
</organism>
<protein>
    <submittedName>
        <fullName evidence="3">Transcriptional regulator</fullName>
    </submittedName>
</protein>
<dbReference type="eggNOG" id="arCOG02809">
    <property type="taxonomic scope" value="Archaea"/>
</dbReference>
<evidence type="ECO:0000259" key="2">
    <source>
        <dbReference type="Pfam" id="PF25213"/>
    </source>
</evidence>
<sequence length="235" mass="26884">MDAVDNGLHEKRELYETLDASRSTVDRAVRELESDDLLHRRNGECEFTRYGELAYQDFLKISETYKTLEPVADLLKILPRDADIDLNVVEQGDINLVNKRAKVAPLPAPTTTDCEHVHALLPALLPQQIDFFCRTATNDITVVIIITEELRQVLLEEHSNLLSTIQEAQIEIRTATELPRIAYTVIGSQKVWGWVYTDSGVLHGYFTNTTPQSIDYVDTLFEEYRSESQRWTDIT</sequence>
<evidence type="ECO:0000259" key="1">
    <source>
        <dbReference type="Pfam" id="PF08350"/>
    </source>
</evidence>
<accession>L9YRD1</accession>
<comment type="caution">
    <text evidence="3">The sequence shown here is derived from an EMBL/GenBank/DDBJ whole genome shotgun (WGS) entry which is preliminary data.</text>
</comment>
<proteinExistence type="predicted"/>
<reference evidence="3 4" key="1">
    <citation type="journal article" date="2014" name="PLoS Genet.">
        <title>Phylogenetically driven sequencing of extremely halophilic archaea reveals strategies for static and dynamic osmo-response.</title>
        <authorList>
            <person name="Becker E.A."/>
            <person name="Seitzer P.M."/>
            <person name="Tritt A."/>
            <person name="Larsen D."/>
            <person name="Krusor M."/>
            <person name="Yao A.I."/>
            <person name="Wu D."/>
            <person name="Madern D."/>
            <person name="Eisen J.A."/>
            <person name="Darling A.E."/>
            <person name="Facciotti M.T."/>
        </authorList>
    </citation>
    <scope>NUCLEOTIDE SEQUENCE [LARGE SCALE GENOMIC DNA]</scope>
    <source>
        <strain evidence="3 4">DSM 3751</strain>
    </source>
</reference>
<dbReference type="Pfam" id="PF25213">
    <property type="entry name" value="HVO_A0261_N"/>
    <property type="match status" value="1"/>
</dbReference>
<dbReference type="AlphaFoldDB" id="L9YRD1"/>
<dbReference type="EMBL" id="AOII01000067">
    <property type="protein sequence ID" value="ELY76790.1"/>
    <property type="molecule type" value="Genomic_DNA"/>
</dbReference>
<dbReference type="SUPFAM" id="SSF46785">
    <property type="entry name" value="Winged helix' DNA-binding domain"/>
    <property type="match status" value="1"/>
</dbReference>
<dbReference type="Gene3D" id="1.10.10.10">
    <property type="entry name" value="Winged helix-like DNA-binding domain superfamily/Winged helix DNA-binding domain"/>
    <property type="match status" value="1"/>
</dbReference>
<dbReference type="InterPro" id="IPR036388">
    <property type="entry name" value="WH-like_DNA-bd_sf"/>
</dbReference>
<evidence type="ECO:0000313" key="3">
    <source>
        <dbReference type="EMBL" id="ELY76790.1"/>
    </source>
</evidence>
<dbReference type="Pfam" id="PF08350">
    <property type="entry name" value="FilR1_middle"/>
    <property type="match status" value="1"/>
</dbReference>
<feature type="domain" description="Methanogenesis regulatory protein FilR1 middle" evidence="1">
    <location>
        <begin position="113"/>
        <end position="226"/>
    </location>
</feature>
<gene>
    <name evidence="3" type="ORF">C487_10819</name>
</gene>